<proteinExistence type="predicted"/>
<evidence type="ECO:0000313" key="2">
    <source>
        <dbReference type="Proteomes" id="UP000243579"/>
    </source>
</evidence>
<keyword evidence="2" id="KW-1185">Reference proteome</keyword>
<comment type="caution">
    <text evidence="1">The sequence shown here is derived from an EMBL/GenBank/DDBJ whole genome shotgun (WGS) entry which is preliminary data.</text>
</comment>
<evidence type="ECO:0000313" key="1">
    <source>
        <dbReference type="EMBL" id="OQR85813.1"/>
    </source>
</evidence>
<dbReference type="OrthoDB" id="46333at2759"/>
<dbReference type="Gene3D" id="2.60.120.330">
    <property type="entry name" value="B-lactam Antibiotic, Isopenicillin N Synthase, Chain"/>
    <property type="match status" value="1"/>
</dbReference>
<organism evidence="1 2">
    <name type="scientific">Achlya hypogyna</name>
    <name type="common">Oomycete</name>
    <name type="synonym">Protoachlya hypogyna</name>
    <dbReference type="NCBI Taxonomy" id="1202772"/>
    <lineage>
        <taxon>Eukaryota</taxon>
        <taxon>Sar</taxon>
        <taxon>Stramenopiles</taxon>
        <taxon>Oomycota</taxon>
        <taxon>Saprolegniomycetes</taxon>
        <taxon>Saprolegniales</taxon>
        <taxon>Achlyaceae</taxon>
        <taxon>Achlya</taxon>
    </lineage>
</organism>
<dbReference type="Proteomes" id="UP000243579">
    <property type="component" value="Unassembled WGS sequence"/>
</dbReference>
<name>A0A1V9YJ94_ACHHY</name>
<reference evidence="1 2" key="1">
    <citation type="journal article" date="2014" name="Genome Biol. Evol.">
        <title>The secreted proteins of Achlya hypogyna and Thraustotheca clavata identify the ancestral oomycete secretome and reveal gene acquisitions by horizontal gene transfer.</title>
        <authorList>
            <person name="Misner I."/>
            <person name="Blouin N."/>
            <person name="Leonard G."/>
            <person name="Richards T.A."/>
            <person name="Lane C.E."/>
        </authorList>
    </citation>
    <scope>NUCLEOTIDE SEQUENCE [LARGE SCALE GENOMIC DNA]</scope>
    <source>
        <strain evidence="1 2">ATCC 48635</strain>
    </source>
</reference>
<dbReference type="SUPFAM" id="SSF51197">
    <property type="entry name" value="Clavaminate synthase-like"/>
    <property type="match status" value="1"/>
</dbReference>
<accession>A0A1V9YJ94</accession>
<dbReference type="InterPro" id="IPR027443">
    <property type="entry name" value="IPNS-like_sf"/>
</dbReference>
<evidence type="ECO:0008006" key="3">
    <source>
        <dbReference type="Google" id="ProtNLM"/>
    </source>
</evidence>
<dbReference type="AlphaFoldDB" id="A0A1V9YJ94"/>
<dbReference type="EMBL" id="JNBR01001584">
    <property type="protein sequence ID" value="OQR85813.1"/>
    <property type="molecule type" value="Genomic_DNA"/>
</dbReference>
<sequence>MTIRELPQSYEYYVLAITLGRGLPATAPLTPEAPAPADEASHVATPMSGVPRMKLRDLTWANKATFNALMEKHSFVVLTDLGKLKDMYLSLRTEMQAFFETATEAKDAHTSSYIYRNETKTPMWYAGYERSRVRECFRVHTGDTSRISWPSPAFEKTWVSYTKKCQAICDKSLSLTLGYTVESADEQRAAGADLSVAYGLHYPNQEGTGQSVDENVFEHVDPSLYVVEPVTDVRGLDVFDQATQQWLCAEDVCVPHEELVLFCGKALARATDERIAGTLHRVTRYDSTRDVPRYCFIYEQKYSPYFP</sequence>
<protein>
    <recommendedName>
        <fullName evidence="3">Isopenicillin N synthase-like Fe(2+) 2OG dioxygenase domain-containing protein</fullName>
    </recommendedName>
</protein>
<gene>
    <name evidence="1" type="ORF">ACHHYP_11332</name>
</gene>